<comment type="caution">
    <text evidence="1">The sequence shown here is derived from an EMBL/GenBank/DDBJ whole genome shotgun (WGS) entry which is preliminary data.</text>
</comment>
<gene>
    <name evidence="1" type="ORF">PPRIM_AZ9-3.1.T0410027</name>
</gene>
<protein>
    <submittedName>
        <fullName evidence="1">Uncharacterized protein</fullName>
    </submittedName>
</protein>
<accession>A0A8S1LS80</accession>
<evidence type="ECO:0000313" key="1">
    <source>
        <dbReference type="EMBL" id="CAD8067516.1"/>
    </source>
</evidence>
<dbReference type="Proteomes" id="UP000688137">
    <property type="component" value="Unassembled WGS sequence"/>
</dbReference>
<reference evidence="1" key="1">
    <citation type="submission" date="2021-01" db="EMBL/GenBank/DDBJ databases">
        <authorList>
            <consortium name="Genoscope - CEA"/>
            <person name="William W."/>
        </authorList>
    </citation>
    <scope>NUCLEOTIDE SEQUENCE</scope>
</reference>
<dbReference type="AlphaFoldDB" id="A0A8S1LS80"/>
<organism evidence="1 2">
    <name type="scientific">Paramecium primaurelia</name>
    <dbReference type="NCBI Taxonomy" id="5886"/>
    <lineage>
        <taxon>Eukaryota</taxon>
        <taxon>Sar</taxon>
        <taxon>Alveolata</taxon>
        <taxon>Ciliophora</taxon>
        <taxon>Intramacronucleata</taxon>
        <taxon>Oligohymenophorea</taxon>
        <taxon>Peniculida</taxon>
        <taxon>Parameciidae</taxon>
        <taxon>Paramecium</taxon>
    </lineage>
</organism>
<dbReference type="EMBL" id="CAJJDM010000040">
    <property type="protein sequence ID" value="CAD8067516.1"/>
    <property type="molecule type" value="Genomic_DNA"/>
</dbReference>
<proteinExistence type="predicted"/>
<name>A0A8S1LS80_PARPR</name>
<keyword evidence="2" id="KW-1185">Reference proteome</keyword>
<dbReference type="OMA" id="SAEICIK"/>
<evidence type="ECO:0000313" key="2">
    <source>
        <dbReference type="Proteomes" id="UP000688137"/>
    </source>
</evidence>
<sequence length="760" mass="89827">MNLLNEINSLIKTSQYLKALKLLIRYEYQDSAEICIKIVRRYSYVCNKLLFKYLLKYDKKSHKVKPILYRAFDALYIWSQYLQKEETIHKVFTPKRLSCMSPQASQKIINQRTKVSRKWLFQQKRLFLQSLQDTLKYHYHYLKLRKETTFALLILKKFIVVSYFSDCNFQLHQKSINNRQEMLLIIGSAYFEINSMQQTIDHLYLSIILGLEKTVIPLFYLKEQLRISQSDKKFQKQITRSTSIIVASISLLAKAQELKGEIQEMQTCISFSKFICSILIFFEKCQELQKVIEQIDINKWEAYSLHLQENGELIRFAKFLTNNQQIQKNNISFTPRTLQEEILDKKLKKYEQPQVIVSNHHSIEIEEVNHFHKKTNSELTDTTLASGRPSKCGTEIQFFNDSLGLTSISIQQPSEFQKYRKFTKVHKYKKGGNNFLAKLLQLSEHNKHEEFQIQPKQIKKENSFRTLEQEINSMIDRRLPRNHVAFEQSQFLCNKLIKQESEQRKEFPFAYDMLKFKQEFGSGLCILEENVQEFNKHFEFNVLMYFDYLTQSKESAMSNLKYNQNFSKLRLAEQKLIQSRNLVLKKQVESIQQEKEEEKKKDTENETQANLLFETVQKRKTMLFNILGTNETPIKSPQTNESKAQKFEKNVFKFPSTNTTPKNNSLNEQIRQFSAQREKQISQQFFNKAQSTIKAQLLESEFLIEQKQNVKYISEPPELLLTKLGNKDDLANSVKHLKASGFQKILLKKRKTTKLASTKL</sequence>